<feature type="transmembrane region" description="Helical" evidence="6">
    <location>
        <begin position="47"/>
        <end position="68"/>
    </location>
</feature>
<feature type="transmembrane region" description="Helical" evidence="6">
    <location>
        <begin position="232"/>
        <end position="249"/>
    </location>
</feature>
<dbReference type="OrthoDB" id="3249502at2"/>
<feature type="transmembrane region" description="Helical" evidence="6">
    <location>
        <begin position="209"/>
        <end position="226"/>
    </location>
</feature>
<protein>
    <submittedName>
        <fullName evidence="7">O-antigen/teichoic acid export membrane protein</fullName>
    </submittedName>
</protein>
<dbReference type="GO" id="GO:0005886">
    <property type="term" value="C:plasma membrane"/>
    <property type="evidence" value="ECO:0007669"/>
    <property type="project" value="UniProtKB-SubCell"/>
</dbReference>
<feature type="transmembrane region" description="Helical" evidence="6">
    <location>
        <begin position="170"/>
        <end position="189"/>
    </location>
</feature>
<keyword evidence="2" id="KW-1003">Cell membrane</keyword>
<dbReference type="PANTHER" id="PTHR30250">
    <property type="entry name" value="PST FAMILY PREDICTED COLANIC ACID TRANSPORTER"/>
    <property type="match status" value="1"/>
</dbReference>
<dbReference type="PANTHER" id="PTHR30250:SF11">
    <property type="entry name" value="O-ANTIGEN TRANSPORTER-RELATED"/>
    <property type="match status" value="1"/>
</dbReference>
<dbReference type="RefSeq" id="WP_133581121.1">
    <property type="nucleotide sequence ID" value="NZ_SNYJ01000012.1"/>
</dbReference>
<evidence type="ECO:0000256" key="5">
    <source>
        <dbReference type="ARBA" id="ARBA00023136"/>
    </source>
</evidence>
<feature type="transmembrane region" description="Helical" evidence="6">
    <location>
        <begin position="410"/>
        <end position="429"/>
    </location>
</feature>
<feature type="transmembrane region" description="Helical" evidence="6">
    <location>
        <begin position="326"/>
        <end position="347"/>
    </location>
</feature>
<evidence type="ECO:0000256" key="2">
    <source>
        <dbReference type="ARBA" id="ARBA00022475"/>
    </source>
</evidence>
<keyword evidence="5 6" id="KW-0472">Membrane</keyword>
<gene>
    <name evidence="7" type="ORF">EV213_11212</name>
</gene>
<feature type="transmembrane region" description="Helical" evidence="6">
    <location>
        <begin position="359"/>
        <end position="376"/>
    </location>
</feature>
<dbReference type="InterPro" id="IPR002797">
    <property type="entry name" value="Polysacc_synth"/>
</dbReference>
<comment type="subcellular location">
    <subcellularLocation>
        <location evidence="1">Cell membrane</location>
        <topology evidence="1">Multi-pass membrane protein</topology>
    </subcellularLocation>
</comment>
<keyword evidence="3 6" id="KW-0812">Transmembrane</keyword>
<proteinExistence type="predicted"/>
<evidence type="ECO:0000256" key="1">
    <source>
        <dbReference type="ARBA" id="ARBA00004651"/>
    </source>
</evidence>
<feature type="transmembrane region" description="Helical" evidence="6">
    <location>
        <begin position="115"/>
        <end position="134"/>
    </location>
</feature>
<dbReference type="AlphaFoldDB" id="A0A4R6TXX8"/>
<dbReference type="Proteomes" id="UP000295632">
    <property type="component" value="Unassembled WGS sequence"/>
</dbReference>
<feature type="transmembrane region" description="Helical" evidence="6">
    <location>
        <begin position="141"/>
        <end position="164"/>
    </location>
</feature>
<feature type="transmembrane region" description="Helical" evidence="6">
    <location>
        <begin position="80"/>
        <end position="103"/>
    </location>
</feature>
<feature type="transmembrane region" description="Helical" evidence="6">
    <location>
        <begin position="12"/>
        <end position="35"/>
    </location>
</feature>
<name>A0A4R6TXX8_9BACI</name>
<feature type="transmembrane region" description="Helical" evidence="6">
    <location>
        <begin position="435"/>
        <end position="453"/>
    </location>
</feature>
<organism evidence="7 8">
    <name type="scientific">Aureibacillus halotolerans</name>
    <dbReference type="NCBI Taxonomy" id="1508390"/>
    <lineage>
        <taxon>Bacteria</taxon>
        <taxon>Bacillati</taxon>
        <taxon>Bacillota</taxon>
        <taxon>Bacilli</taxon>
        <taxon>Bacillales</taxon>
        <taxon>Bacillaceae</taxon>
        <taxon>Aureibacillus</taxon>
    </lineage>
</organism>
<feature type="transmembrane region" description="Helical" evidence="6">
    <location>
        <begin position="382"/>
        <end position="398"/>
    </location>
</feature>
<reference evidence="7 8" key="1">
    <citation type="submission" date="2019-03" db="EMBL/GenBank/DDBJ databases">
        <title>Genomic Encyclopedia of Type Strains, Phase IV (KMG-IV): sequencing the most valuable type-strain genomes for metagenomic binning, comparative biology and taxonomic classification.</title>
        <authorList>
            <person name="Goeker M."/>
        </authorList>
    </citation>
    <scope>NUCLEOTIDE SEQUENCE [LARGE SCALE GENOMIC DNA]</scope>
    <source>
        <strain evidence="7 8">DSM 28697</strain>
    </source>
</reference>
<evidence type="ECO:0000256" key="4">
    <source>
        <dbReference type="ARBA" id="ARBA00022989"/>
    </source>
</evidence>
<evidence type="ECO:0000313" key="8">
    <source>
        <dbReference type="Proteomes" id="UP000295632"/>
    </source>
</evidence>
<evidence type="ECO:0000256" key="3">
    <source>
        <dbReference type="ARBA" id="ARBA00022692"/>
    </source>
</evidence>
<keyword evidence="8" id="KW-1185">Reference proteome</keyword>
<dbReference type="EMBL" id="SNYJ01000012">
    <property type="protein sequence ID" value="TDQ37652.1"/>
    <property type="molecule type" value="Genomic_DNA"/>
</dbReference>
<accession>A0A4R6TXX8</accession>
<keyword evidence="4 6" id="KW-1133">Transmembrane helix</keyword>
<comment type="caution">
    <text evidence="7">The sequence shown here is derived from an EMBL/GenBank/DDBJ whole genome shotgun (WGS) entry which is preliminary data.</text>
</comment>
<feature type="transmembrane region" description="Helical" evidence="6">
    <location>
        <begin position="290"/>
        <end position="314"/>
    </location>
</feature>
<dbReference type="InterPro" id="IPR050833">
    <property type="entry name" value="Poly_Biosynth_Transport"/>
</dbReference>
<evidence type="ECO:0000256" key="6">
    <source>
        <dbReference type="SAM" id="Phobius"/>
    </source>
</evidence>
<dbReference type="Pfam" id="PF01943">
    <property type="entry name" value="Polysacc_synt"/>
    <property type="match status" value="1"/>
</dbReference>
<evidence type="ECO:0000313" key="7">
    <source>
        <dbReference type="EMBL" id="TDQ37652.1"/>
    </source>
</evidence>
<sequence length="473" mass="54262">MVNKIQKLMKNSLVFSVGNLGTKLILFFLIPVYTYHLTPSEFGTADLITVTSNLVLPLVTLSVFNGVFRFVMDKQYDKEAVLINSIVIMIAGSILLVMLYPLLNRVLPFGEFTDYFYIIVILQALNTIFMQYIRGCHFVKLYALSGMISSFILFLSNIIFLVVLDLGIDGYLLAYVITLLFGCVFNFFAGNIHRHINFHKIKHKLMKDLLIYSVPLMPNALMWWVMNFSDRYIIAMILGASANGLYAVASKIPSLLNTVHAIFFQAWQMSAIEEFDSEEKDDFFSKIFDYLSTVLMLCTSFIIVHLHFIISILVSSEYIESWKYTPFLLLASLFSAFSAFLGTNYIASKQTNGVFKSSFIGALVNIIITLLLVPIFGVNGAAFATMISFLFIFLLRVIDTKKYVTIHFHVKKLFLMFFVLLLQIAILFTDLQFKYYLLMFLFVVLLFINYAQLKSMLNDIMSMLRNRSGRKRR</sequence>